<dbReference type="GO" id="GO:0004519">
    <property type="term" value="F:endonuclease activity"/>
    <property type="evidence" value="ECO:0007669"/>
    <property type="project" value="UniProtKB-KW"/>
</dbReference>
<dbReference type="Gene3D" id="1.10.3210.30">
    <property type="match status" value="1"/>
</dbReference>
<evidence type="ECO:0000313" key="12">
    <source>
        <dbReference type="Proteomes" id="UP000509303"/>
    </source>
</evidence>
<feature type="domain" description="Helicase ATP-binding" evidence="9">
    <location>
        <begin position="242"/>
        <end position="445"/>
    </location>
</feature>
<keyword evidence="7" id="KW-0067">ATP-binding</keyword>
<dbReference type="CDD" id="cd17930">
    <property type="entry name" value="DEXHc_cas3"/>
    <property type="match status" value="1"/>
</dbReference>
<dbReference type="Pfam" id="PF22590">
    <property type="entry name" value="Cas3-like_C_2"/>
    <property type="match status" value="1"/>
</dbReference>
<dbReference type="GO" id="GO:0003676">
    <property type="term" value="F:nucleic acid binding"/>
    <property type="evidence" value="ECO:0007669"/>
    <property type="project" value="InterPro"/>
</dbReference>
<dbReference type="InterPro" id="IPR054712">
    <property type="entry name" value="Cas3-like_dom"/>
</dbReference>
<gene>
    <name evidence="11" type="ORF">HUT08_32870</name>
</gene>
<keyword evidence="6" id="KW-0347">Helicase</keyword>
<sequence>MPGGQLYAHSRSSVSRQRHRLEDHLRGSADLARQFGWVFGAEELAAYLALIHDVGKGTCAWRDRLLEVEGRGGGKVGIPHKHAGTVLAHEHSQLAFAGVVFGHHGGLPDMEKLKSELARALPGGEYAGSVAEAIRAVEKLIPEIHPERRLEAPVWLTDRSRKKGDQRLGLDLLVRMLYSCVVDADFLDTWAHFEGTGPRVRAVADMPSLLERYEERRAKVLADRQPSPVDGVRQSVYEQARAAACGPPGVHVLHVPTGGAKTLAAGGFALRHAAVHGKRRVILAVPYISITEQNAAVYRDLLDPEPGSGEPAVVLEHHSAVDLDKSESWPGLTPLQRGELEAQARVAKLAAENWDAPFVVTTTVRLFESLFSHKPSSMRRVHNLAGSVIVLDEVQALPDRLLAPILSVLRGLVDHFGVTVLLASATQPSFWELQKWEGLDRHAVIEDPSALFHELRRVSYEWRMGDEVTLDGMAAEAAGFRQVLTVVGTTKDAARFHRHLEQHAAEGVVLHLSTRMTSGHRREVIARVKELLAEGTAVQVVSTSLIEAGVDLDFPRVYRAWAPAESMQQAAGRCNRDGRLTSGTVVIFQPADGSTPRSKEYSAALEASGTIFGPDRAFPDDLGALESYYPRRYALQQGVPGSGLGTEVEDLRRKLDFPAVDRAFQMVEDGLNTPVLVVRREGDRAAIEDAVRRLRDPHRPCGPEILRGLQPHIAALPRYEAEAAVRSGLATPVTGDLLLWDGAYHHQRGLDPDEPEDRQAYGVL</sequence>
<dbReference type="PROSITE" id="PS51643">
    <property type="entry name" value="HD_CAS3"/>
    <property type="match status" value="1"/>
</dbReference>
<dbReference type="Pfam" id="PF18019">
    <property type="entry name" value="Cas3_HD"/>
    <property type="match status" value="1"/>
</dbReference>
<evidence type="ECO:0000259" key="9">
    <source>
        <dbReference type="PROSITE" id="PS51192"/>
    </source>
</evidence>
<comment type="similarity">
    <text evidence="1">In the N-terminal section; belongs to the CRISPR-associated nuclease Cas3-HD family.</text>
</comment>
<dbReference type="GO" id="GO:0004386">
    <property type="term" value="F:helicase activity"/>
    <property type="evidence" value="ECO:0007669"/>
    <property type="project" value="UniProtKB-KW"/>
</dbReference>
<dbReference type="InterPro" id="IPR011545">
    <property type="entry name" value="DEAD/DEAH_box_helicase_dom"/>
</dbReference>
<keyword evidence="5" id="KW-0378">Hydrolase</keyword>
<comment type="similarity">
    <text evidence="2">In the central section; belongs to the CRISPR-associated helicase Cas3 family.</text>
</comment>
<evidence type="ECO:0000256" key="1">
    <source>
        <dbReference type="ARBA" id="ARBA00006847"/>
    </source>
</evidence>
<dbReference type="PROSITE" id="PS51192">
    <property type="entry name" value="HELICASE_ATP_BIND_1"/>
    <property type="match status" value="1"/>
</dbReference>
<keyword evidence="4" id="KW-0547">Nucleotide-binding</keyword>
<dbReference type="InterPro" id="IPR027417">
    <property type="entry name" value="P-loop_NTPase"/>
</dbReference>
<keyword evidence="8" id="KW-0051">Antiviral defense</keyword>
<feature type="domain" description="HD Cas3-type" evidence="10">
    <location>
        <begin position="14"/>
        <end position="187"/>
    </location>
</feature>
<evidence type="ECO:0000256" key="4">
    <source>
        <dbReference type="ARBA" id="ARBA00022741"/>
    </source>
</evidence>
<evidence type="ECO:0000256" key="8">
    <source>
        <dbReference type="ARBA" id="ARBA00023118"/>
    </source>
</evidence>
<organism evidence="11 12">
    <name type="scientific">Streptomyces buecherae</name>
    <dbReference type="NCBI Taxonomy" id="2763006"/>
    <lineage>
        <taxon>Bacteria</taxon>
        <taxon>Bacillati</taxon>
        <taxon>Actinomycetota</taxon>
        <taxon>Actinomycetes</taxon>
        <taxon>Kitasatosporales</taxon>
        <taxon>Streptomycetaceae</taxon>
        <taxon>Streptomyces</taxon>
    </lineage>
</organism>
<keyword evidence="11" id="KW-0540">Nuclease</keyword>
<evidence type="ECO:0000256" key="2">
    <source>
        <dbReference type="ARBA" id="ARBA00009046"/>
    </source>
</evidence>
<dbReference type="GO" id="GO:0051607">
    <property type="term" value="P:defense response to virus"/>
    <property type="evidence" value="ECO:0007669"/>
    <property type="project" value="UniProtKB-KW"/>
</dbReference>
<evidence type="ECO:0000313" key="11">
    <source>
        <dbReference type="EMBL" id="QKW54950.1"/>
    </source>
</evidence>
<keyword evidence="11" id="KW-0255">Endonuclease</keyword>
<dbReference type="EMBL" id="CP054929">
    <property type="protein sequence ID" value="QKW54950.1"/>
    <property type="molecule type" value="Genomic_DNA"/>
</dbReference>
<dbReference type="GO" id="GO:0046872">
    <property type="term" value="F:metal ion binding"/>
    <property type="evidence" value="ECO:0007669"/>
    <property type="project" value="UniProtKB-KW"/>
</dbReference>
<dbReference type="SUPFAM" id="SSF52540">
    <property type="entry name" value="P-loop containing nucleoside triphosphate hydrolases"/>
    <property type="match status" value="1"/>
</dbReference>
<evidence type="ECO:0000256" key="3">
    <source>
        <dbReference type="ARBA" id="ARBA00022723"/>
    </source>
</evidence>
<evidence type="ECO:0000259" key="10">
    <source>
        <dbReference type="PROSITE" id="PS51643"/>
    </source>
</evidence>
<dbReference type="NCBIfam" id="TIGR01596">
    <property type="entry name" value="cas3_HD"/>
    <property type="match status" value="1"/>
</dbReference>
<dbReference type="GO" id="GO:0005524">
    <property type="term" value="F:ATP binding"/>
    <property type="evidence" value="ECO:0007669"/>
    <property type="project" value="UniProtKB-KW"/>
</dbReference>
<dbReference type="InterPro" id="IPR006483">
    <property type="entry name" value="CRISPR-assoc_Cas3_HD"/>
</dbReference>
<evidence type="ECO:0000256" key="7">
    <source>
        <dbReference type="ARBA" id="ARBA00022840"/>
    </source>
</evidence>
<keyword evidence="12" id="KW-1185">Reference proteome</keyword>
<dbReference type="Proteomes" id="UP000509303">
    <property type="component" value="Chromosome"/>
</dbReference>
<keyword evidence="3" id="KW-0479">Metal-binding</keyword>
<dbReference type="AlphaFoldDB" id="A0A7H8NKH7"/>
<evidence type="ECO:0000256" key="6">
    <source>
        <dbReference type="ARBA" id="ARBA00022806"/>
    </source>
</evidence>
<accession>A0A7H8NKH7</accession>
<reference evidence="11 12" key="1">
    <citation type="submission" date="2020-06" db="EMBL/GenBank/DDBJ databases">
        <title>Genome mining for natural products.</title>
        <authorList>
            <person name="Zhang B."/>
            <person name="Shi J."/>
            <person name="Ge H."/>
        </authorList>
    </citation>
    <scope>NUCLEOTIDE SEQUENCE [LARGE SCALE GENOMIC DNA]</scope>
    <source>
        <strain evidence="11 12">NA00687</strain>
    </source>
</reference>
<dbReference type="GO" id="GO:0016787">
    <property type="term" value="F:hydrolase activity"/>
    <property type="evidence" value="ECO:0007669"/>
    <property type="project" value="UniProtKB-KW"/>
</dbReference>
<dbReference type="CDD" id="cd09641">
    <property type="entry name" value="Cas3''_I"/>
    <property type="match status" value="1"/>
</dbReference>
<dbReference type="Pfam" id="PF00270">
    <property type="entry name" value="DEAD"/>
    <property type="match status" value="1"/>
</dbReference>
<proteinExistence type="inferred from homology"/>
<dbReference type="Gene3D" id="3.40.50.300">
    <property type="entry name" value="P-loop containing nucleotide triphosphate hydrolases"/>
    <property type="match status" value="2"/>
</dbReference>
<protein>
    <submittedName>
        <fullName evidence="11">CRISPR-associated endonuclease Cas3</fullName>
    </submittedName>
</protein>
<evidence type="ECO:0000256" key="5">
    <source>
        <dbReference type="ARBA" id="ARBA00022801"/>
    </source>
</evidence>
<name>A0A7H8NKH7_9ACTN</name>
<dbReference type="RefSeq" id="WP_176166589.1">
    <property type="nucleotide sequence ID" value="NZ_CP054929.1"/>
</dbReference>
<dbReference type="InterPro" id="IPR014001">
    <property type="entry name" value="Helicase_ATP-bd"/>
</dbReference>
<dbReference type="InterPro" id="IPR038257">
    <property type="entry name" value="CRISPR-assoc_Cas3_HD_sf"/>
</dbReference>